<sequence length="35" mass="4143">MNILLLPYHAEPPPTCFATKQNDYRPYEHLKPSEK</sequence>
<proteinExistence type="predicted"/>
<protein>
    <submittedName>
        <fullName evidence="1">Uncharacterized protein</fullName>
    </submittedName>
</protein>
<evidence type="ECO:0000313" key="1">
    <source>
        <dbReference type="EMBL" id="SVC22043.1"/>
    </source>
</evidence>
<name>A0A382KF24_9ZZZZ</name>
<gene>
    <name evidence="1" type="ORF">METZ01_LOCUS274897</name>
</gene>
<reference evidence="1" key="1">
    <citation type="submission" date="2018-05" db="EMBL/GenBank/DDBJ databases">
        <authorList>
            <person name="Lanie J.A."/>
            <person name="Ng W.-L."/>
            <person name="Kazmierczak K.M."/>
            <person name="Andrzejewski T.M."/>
            <person name="Davidsen T.M."/>
            <person name="Wayne K.J."/>
            <person name="Tettelin H."/>
            <person name="Glass J.I."/>
            <person name="Rusch D."/>
            <person name="Podicherti R."/>
            <person name="Tsui H.-C.T."/>
            <person name="Winkler M.E."/>
        </authorList>
    </citation>
    <scope>NUCLEOTIDE SEQUENCE</scope>
</reference>
<dbReference type="AlphaFoldDB" id="A0A382KF24"/>
<dbReference type="EMBL" id="UINC01079742">
    <property type="protein sequence ID" value="SVC22043.1"/>
    <property type="molecule type" value="Genomic_DNA"/>
</dbReference>
<accession>A0A382KF24</accession>
<organism evidence="1">
    <name type="scientific">marine metagenome</name>
    <dbReference type="NCBI Taxonomy" id="408172"/>
    <lineage>
        <taxon>unclassified sequences</taxon>
        <taxon>metagenomes</taxon>
        <taxon>ecological metagenomes</taxon>
    </lineage>
</organism>